<comment type="caution">
    <text evidence="1">The sequence shown here is derived from an EMBL/GenBank/DDBJ whole genome shotgun (WGS) entry which is preliminary data.</text>
</comment>
<evidence type="ECO:0000313" key="1">
    <source>
        <dbReference type="EMBL" id="PKI36845.1"/>
    </source>
</evidence>
<gene>
    <name evidence="1" type="ORF">CRG98_042794</name>
</gene>
<accession>A0A2I0HYR7</accession>
<reference evidence="1 2" key="1">
    <citation type="submission" date="2017-11" db="EMBL/GenBank/DDBJ databases">
        <title>De-novo sequencing of pomegranate (Punica granatum L.) genome.</title>
        <authorList>
            <person name="Akparov Z."/>
            <person name="Amiraslanov A."/>
            <person name="Hajiyeva S."/>
            <person name="Abbasov M."/>
            <person name="Kaur K."/>
            <person name="Hamwieh A."/>
            <person name="Solovyev V."/>
            <person name="Salamov A."/>
            <person name="Braich B."/>
            <person name="Kosarev P."/>
            <person name="Mahmoud A."/>
            <person name="Hajiyev E."/>
            <person name="Babayeva S."/>
            <person name="Izzatullayeva V."/>
            <person name="Mammadov A."/>
            <person name="Mammadov A."/>
            <person name="Sharifova S."/>
            <person name="Ojaghi J."/>
            <person name="Eynullazada K."/>
            <person name="Bayramov B."/>
            <person name="Abdulazimova A."/>
            <person name="Shahmuradov I."/>
        </authorList>
    </citation>
    <scope>NUCLEOTIDE SEQUENCE [LARGE SCALE GENOMIC DNA]</scope>
    <source>
        <strain evidence="2">cv. AG2017</strain>
        <tissue evidence="1">Leaf</tissue>
    </source>
</reference>
<dbReference type="AlphaFoldDB" id="A0A2I0HYR7"/>
<proteinExistence type="predicted"/>
<evidence type="ECO:0000313" key="2">
    <source>
        <dbReference type="Proteomes" id="UP000233551"/>
    </source>
</evidence>
<sequence>MHALVGALTLRQAQVWNFWPVKSESGSESSGRSWFDPPRSSVEGKAHLEVVKARGLKKGEPGLRSVEDGCLCVYATRVGKE</sequence>
<dbReference type="Proteomes" id="UP000233551">
    <property type="component" value="Unassembled WGS sequence"/>
</dbReference>
<organism evidence="1 2">
    <name type="scientific">Punica granatum</name>
    <name type="common">Pomegranate</name>
    <dbReference type="NCBI Taxonomy" id="22663"/>
    <lineage>
        <taxon>Eukaryota</taxon>
        <taxon>Viridiplantae</taxon>
        <taxon>Streptophyta</taxon>
        <taxon>Embryophyta</taxon>
        <taxon>Tracheophyta</taxon>
        <taxon>Spermatophyta</taxon>
        <taxon>Magnoliopsida</taxon>
        <taxon>eudicotyledons</taxon>
        <taxon>Gunneridae</taxon>
        <taxon>Pentapetalae</taxon>
        <taxon>rosids</taxon>
        <taxon>malvids</taxon>
        <taxon>Myrtales</taxon>
        <taxon>Lythraceae</taxon>
        <taxon>Punica</taxon>
    </lineage>
</organism>
<protein>
    <submittedName>
        <fullName evidence="1">Uncharacterized protein</fullName>
    </submittedName>
</protein>
<name>A0A2I0HYR7_PUNGR</name>
<dbReference type="EMBL" id="PGOL01004672">
    <property type="protein sequence ID" value="PKI36845.1"/>
    <property type="molecule type" value="Genomic_DNA"/>
</dbReference>
<keyword evidence="2" id="KW-1185">Reference proteome</keyword>